<dbReference type="EMBL" id="JAOPHQ010000895">
    <property type="protein sequence ID" value="KAK0152775.1"/>
    <property type="molecule type" value="Genomic_DNA"/>
</dbReference>
<feature type="compositionally biased region" description="Polar residues" evidence="1">
    <location>
        <begin position="210"/>
        <end position="225"/>
    </location>
</feature>
<feature type="compositionally biased region" description="Pro residues" evidence="1">
    <location>
        <begin position="278"/>
        <end position="291"/>
    </location>
</feature>
<dbReference type="Pfam" id="PF13873">
    <property type="entry name" value="Myb_DNA-bind_5"/>
    <property type="match status" value="1"/>
</dbReference>
<feature type="region of interest" description="Disordered" evidence="1">
    <location>
        <begin position="195"/>
        <end position="323"/>
    </location>
</feature>
<evidence type="ECO:0000313" key="4">
    <source>
        <dbReference type="Proteomes" id="UP001174136"/>
    </source>
</evidence>
<evidence type="ECO:0000313" key="3">
    <source>
        <dbReference type="EMBL" id="KAK0152775.1"/>
    </source>
</evidence>
<proteinExistence type="predicted"/>
<feature type="compositionally biased region" description="Basic and acidic residues" evidence="1">
    <location>
        <begin position="250"/>
        <end position="269"/>
    </location>
</feature>
<feature type="compositionally biased region" description="Low complexity" evidence="1">
    <location>
        <begin position="481"/>
        <end position="494"/>
    </location>
</feature>
<evidence type="ECO:0000256" key="1">
    <source>
        <dbReference type="SAM" id="MobiDB-lite"/>
    </source>
</evidence>
<feature type="compositionally biased region" description="Basic residues" evidence="1">
    <location>
        <begin position="514"/>
        <end position="529"/>
    </location>
</feature>
<feature type="compositionally biased region" description="Polar residues" evidence="1">
    <location>
        <begin position="435"/>
        <end position="450"/>
    </location>
</feature>
<keyword evidence="4" id="KW-1185">Reference proteome</keyword>
<feature type="region of interest" description="Disordered" evidence="1">
    <location>
        <begin position="389"/>
        <end position="529"/>
    </location>
</feature>
<feature type="compositionally biased region" description="Basic and acidic residues" evidence="1">
    <location>
        <begin position="495"/>
        <end position="505"/>
    </location>
</feature>
<dbReference type="PANTHER" id="PTHR23098:SF22">
    <property type="entry name" value="MYB-LIKE DOMAIN-CONTAINING PROTEIN"/>
    <property type="match status" value="1"/>
</dbReference>
<dbReference type="InterPro" id="IPR028002">
    <property type="entry name" value="Myb_DNA-bind_5"/>
</dbReference>
<dbReference type="Proteomes" id="UP001174136">
    <property type="component" value="Unassembled WGS sequence"/>
</dbReference>
<dbReference type="AlphaFoldDB" id="A0AA47N6V8"/>
<comment type="caution">
    <text evidence="3">The sequence shown here is derived from an EMBL/GenBank/DDBJ whole genome shotgun (WGS) entry which is preliminary data.</text>
</comment>
<name>A0AA47N6V8_MERPO</name>
<dbReference type="GO" id="GO:0005634">
    <property type="term" value="C:nucleus"/>
    <property type="evidence" value="ECO:0007669"/>
    <property type="project" value="TreeGrafter"/>
</dbReference>
<feature type="domain" description="Myb/SANT-like DNA-binding" evidence="2">
    <location>
        <begin position="101"/>
        <end position="176"/>
    </location>
</feature>
<organism evidence="3 4">
    <name type="scientific">Merluccius polli</name>
    <name type="common">Benguela hake</name>
    <name type="synonym">Merluccius cadenati</name>
    <dbReference type="NCBI Taxonomy" id="89951"/>
    <lineage>
        <taxon>Eukaryota</taxon>
        <taxon>Metazoa</taxon>
        <taxon>Chordata</taxon>
        <taxon>Craniata</taxon>
        <taxon>Vertebrata</taxon>
        <taxon>Euteleostomi</taxon>
        <taxon>Actinopterygii</taxon>
        <taxon>Neopterygii</taxon>
        <taxon>Teleostei</taxon>
        <taxon>Neoteleostei</taxon>
        <taxon>Acanthomorphata</taxon>
        <taxon>Zeiogadaria</taxon>
        <taxon>Gadariae</taxon>
        <taxon>Gadiformes</taxon>
        <taxon>Gadoidei</taxon>
        <taxon>Merlucciidae</taxon>
        <taxon>Merluccius</taxon>
    </lineage>
</organism>
<sequence length="529" mass="57820">MSEYYEEGGLLYEHSPPVHIKVESPGGPFGGGVSEDGFPREEDDSEGSCDQSGAPPGGLPFNVVVVHPNIMAPGMSSDELMSIEQSRGMSAALAAGGASKRKSRFSGAELEVLVSEVTRCEGELFGPAGRLRRRERERIWAGILERVNSVSRVPRTLREVKKRWDDLKRRNGGRLADARHRSCYLPSGRGAAILARPSQSQSSPRLQQAGQKPSSRPKSSFSCLTDSEAVGPGDAAERDGLEKEEEDNVERELGDPDCEGTEHSMEDKLGLGLSLGIGPPPPSERWLPPSPLYSAPFLNGSPQPSPPPSLGAPQGPLEAQPRGSWLEDELRGLGDAAAALGERVEKSLVEFGEGFRRDMRTLVASQEMLASSLQQNNILLQRLLGVLESQQQTPPPAQRVQQPQLQPQPQQPQQSAPQSQPHPSSQQDQPLQPPETRQTPVDPPQHSQDVQHQHLHVAKPQSQYNQPTPQPQPQPKPFPHPTDQSAADPQSSPADARDAFHRERPAVANGSAPRPRRGRTVEHRRRRRR</sequence>
<feature type="compositionally biased region" description="Low complexity" evidence="1">
    <location>
        <begin position="398"/>
        <end position="430"/>
    </location>
</feature>
<protein>
    <submittedName>
        <fullName evidence="3">Myb-related transcription factor, partner of profilin</fullName>
    </submittedName>
</protein>
<feature type="compositionally biased region" description="Low complexity" evidence="1">
    <location>
        <begin position="195"/>
        <end position="209"/>
    </location>
</feature>
<accession>A0AA47N6V8</accession>
<reference evidence="3" key="1">
    <citation type="journal article" date="2023" name="Front. Mar. Sci.">
        <title>A new Merluccius polli reference genome to investigate the effects of global change in West African waters.</title>
        <authorList>
            <person name="Mateo J.L."/>
            <person name="Blanco-Fernandez C."/>
            <person name="Garcia-Vazquez E."/>
            <person name="Machado-Schiaffino G."/>
        </authorList>
    </citation>
    <scope>NUCLEOTIDE SEQUENCE</scope>
    <source>
        <strain evidence="3">C29</strain>
        <tissue evidence="3">Fin</tissue>
    </source>
</reference>
<feature type="compositionally biased region" description="Pro residues" evidence="1">
    <location>
        <begin position="468"/>
        <end position="480"/>
    </location>
</feature>
<feature type="region of interest" description="Disordered" evidence="1">
    <location>
        <begin position="16"/>
        <end position="56"/>
    </location>
</feature>
<evidence type="ECO:0000259" key="2">
    <source>
        <dbReference type="Pfam" id="PF13873"/>
    </source>
</evidence>
<dbReference type="PANTHER" id="PTHR23098">
    <property type="entry name" value="AGAP001331-PA-RELATED"/>
    <property type="match status" value="1"/>
</dbReference>
<gene>
    <name evidence="3" type="primary">mypop_6</name>
    <name evidence="3" type="ORF">N1851_005688</name>
</gene>